<evidence type="ECO:0000313" key="2">
    <source>
        <dbReference type="EMBL" id="SHJ59317.1"/>
    </source>
</evidence>
<gene>
    <name evidence="2" type="ORF">SAMN05444373_10832</name>
</gene>
<keyword evidence="1" id="KW-0732">Signal</keyword>
<reference evidence="2 3" key="1">
    <citation type="submission" date="2016-11" db="EMBL/GenBank/DDBJ databases">
        <authorList>
            <person name="Varghese N."/>
            <person name="Submissions S."/>
        </authorList>
    </citation>
    <scope>NUCLEOTIDE SEQUENCE [LARGE SCALE GENOMIC DNA]</scope>
    <source>
        <strain evidence="2 3">DSM 19027</strain>
    </source>
</reference>
<evidence type="ECO:0008006" key="4">
    <source>
        <dbReference type="Google" id="ProtNLM"/>
    </source>
</evidence>
<dbReference type="EMBL" id="FQZP01000083">
    <property type="protein sequence ID" value="SHJ59317.1"/>
    <property type="molecule type" value="Genomic_DNA"/>
</dbReference>
<keyword evidence="3" id="KW-1185">Reference proteome</keyword>
<organism evidence="2 3">
    <name type="scientific">Thermoclostridium caenicola</name>
    <dbReference type="NCBI Taxonomy" id="659425"/>
    <lineage>
        <taxon>Bacteria</taxon>
        <taxon>Bacillati</taxon>
        <taxon>Bacillota</taxon>
        <taxon>Clostridia</taxon>
        <taxon>Eubacteriales</taxon>
        <taxon>Oscillospiraceae</taxon>
        <taxon>Thermoclostridium</taxon>
    </lineage>
</organism>
<proteinExistence type="predicted"/>
<evidence type="ECO:0000256" key="1">
    <source>
        <dbReference type="SAM" id="SignalP"/>
    </source>
</evidence>
<dbReference type="AlphaFoldDB" id="A0A1M6KK12"/>
<protein>
    <recommendedName>
        <fullName evidence="4">PDZ domain-containing protein</fullName>
    </recommendedName>
</protein>
<evidence type="ECO:0000313" key="3">
    <source>
        <dbReference type="Proteomes" id="UP000324781"/>
    </source>
</evidence>
<dbReference type="RefSeq" id="WP_149679709.1">
    <property type="nucleotide sequence ID" value="NZ_FQZP01000083.1"/>
</dbReference>
<accession>A0A1M6KK12</accession>
<dbReference type="PROSITE" id="PS51257">
    <property type="entry name" value="PROKAR_LIPOPROTEIN"/>
    <property type="match status" value="1"/>
</dbReference>
<name>A0A1M6KK12_9FIRM</name>
<sequence>MAKISFKRKRSIRTAAVLVCIMALGTALASCSRITVGVEQKVHTKKAKPEISSNAVQFKDQAFEKAVRKYFGRNQVLRSDLSHITIIEITGETLAADGVNKDDMIKINDQEYRNIGEIKTFRIWYSSPNWRAYASAISP</sequence>
<feature type="signal peptide" evidence="1">
    <location>
        <begin position="1"/>
        <end position="29"/>
    </location>
</feature>
<dbReference type="Proteomes" id="UP000324781">
    <property type="component" value="Unassembled WGS sequence"/>
</dbReference>
<feature type="chain" id="PRO_5013382446" description="PDZ domain-containing protein" evidence="1">
    <location>
        <begin position="30"/>
        <end position="139"/>
    </location>
</feature>